<dbReference type="AlphaFoldDB" id="A0A164RAM0"/>
<protein>
    <submittedName>
        <fullName evidence="2">Uncharacterized protein</fullName>
    </submittedName>
</protein>
<dbReference type="EMBL" id="KV419421">
    <property type="protein sequence ID" value="KZS90395.1"/>
    <property type="molecule type" value="Genomic_DNA"/>
</dbReference>
<keyword evidence="3" id="KW-1185">Reference proteome</keyword>
<sequence length="58" mass="6584">MQQCKVPTIPLMRHSTPDSDPGIPGTQVNRVDTPWSSQTTRLKAWRSESERPRLCLHG</sequence>
<evidence type="ECO:0000313" key="3">
    <source>
        <dbReference type="Proteomes" id="UP000076722"/>
    </source>
</evidence>
<gene>
    <name evidence="2" type="ORF">SISNIDRAFT_457564</name>
</gene>
<evidence type="ECO:0000313" key="2">
    <source>
        <dbReference type="EMBL" id="KZS90395.1"/>
    </source>
</evidence>
<proteinExistence type="predicted"/>
<dbReference type="Proteomes" id="UP000076722">
    <property type="component" value="Unassembled WGS sequence"/>
</dbReference>
<evidence type="ECO:0000256" key="1">
    <source>
        <dbReference type="SAM" id="MobiDB-lite"/>
    </source>
</evidence>
<accession>A0A164RAM0</accession>
<organism evidence="2 3">
    <name type="scientific">Sistotremastrum niveocremeum HHB9708</name>
    <dbReference type="NCBI Taxonomy" id="1314777"/>
    <lineage>
        <taxon>Eukaryota</taxon>
        <taxon>Fungi</taxon>
        <taxon>Dikarya</taxon>
        <taxon>Basidiomycota</taxon>
        <taxon>Agaricomycotina</taxon>
        <taxon>Agaricomycetes</taxon>
        <taxon>Sistotremastrales</taxon>
        <taxon>Sistotremastraceae</taxon>
        <taxon>Sertulicium</taxon>
        <taxon>Sertulicium niveocremeum</taxon>
    </lineage>
</organism>
<name>A0A164RAM0_9AGAM</name>
<feature type="compositionally biased region" description="Polar residues" evidence="1">
    <location>
        <begin position="26"/>
        <end position="41"/>
    </location>
</feature>
<feature type="region of interest" description="Disordered" evidence="1">
    <location>
        <begin position="1"/>
        <end position="58"/>
    </location>
</feature>
<reference evidence="2 3" key="1">
    <citation type="journal article" date="2016" name="Mol. Biol. Evol.">
        <title>Comparative Genomics of Early-Diverging Mushroom-Forming Fungi Provides Insights into the Origins of Lignocellulose Decay Capabilities.</title>
        <authorList>
            <person name="Nagy L.G."/>
            <person name="Riley R."/>
            <person name="Tritt A."/>
            <person name="Adam C."/>
            <person name="Daum C."/>
            <person name="Floudas D."/>
            <person name="Sun H."/>
            <person name="Yadav J.S."/>
            <person name="Pangilinan J."/>
            <person name="Larsson K.H."/>
            <person name="Matsuura K."/>
            <person name="Barry K."/>
            <person name="Labutti K."/>
            <person name="Kuo R."/>
            <person name="Ohm R.A."/>
            <person name="Bhattacharya S.S."/>
            <person name="Shirouzu T."/>
            <person name="Yoshinaga Y."/>
            <person name="Martin F.M."/>
            <person name="Grigoriev I.V."/>
            <person name="Hibbett D.S."/>
        </authorList>
    </citation>
    <scope>NUCLEOTIDE SEQUENCE [LARGE SCALE GENOMIC DNA]</scope>
    <source>
        <strain evidence="2 3">HHB9708</strain>
    </source>
</reference>
<feature type="compositionally biased region" description="Basic and acidic residues" evidence="1">
    <location>
        <begin position="45"/>
        <end position="58"/>
    </location>
</feature>